<proteinExistence type="predicted"/>
<dbReference type="PANTHER" id="PTHR38043">
    <property type="entry name" value="PROTEIN HEMX"/>
    <property type="match status" value="1"/>
</dbReference>
<feature type="region of interest" description="Disordered" evidence="2">
    <location>
        <begin position="412"/>
        <end position="445"/>
    </location>
</feature>
<sequence>MSNKDNTSEPNDPRQEDSTDKSYDKVSSSQTDLDVEQSAADSAFDDNPHSEQADSSQSGAHSSEPSSSKPNKTQSQSATKPIKWFILIILLAAIGYAIFFGWQKWQNYQASLDKADRIENIEQNVSQQQSRFNAQLSEQNQKLDKLMSRLEDNQRYVEQLQDQLRTTQRKFQTFSSEKQQDWLFNEAEYLIREASYKLSFTDDAASIIALLQAADNQLASLDDGSLTQLRQAISQDINAVRSSGNLDVEGIAIAIETLKDSLAQLELASVQLENKENSVEEVQPETDLSSWQHFKNSMSKAASKYYTVHQFDESTQPFISPQKDRLLRENILLNLQTAQLAALQNNQALFESNLTNVKQWVEQYFKQKPAATQAFLEQVSELLNGSVELDLPQSLQSYTLIREISQSKVDAWLESPSTTKEAQEGVAPDTQPDNEPDETAEEPSA</sequence>
<feature type="compositionally biased region" description="Acidic residues" evidence="2">
    <location>
        <begin position="432"/>
        <end position="445"/>
    </location>
</feature>
<dbReference type="Pfam" id="PF04375">
    <property type="entry name" value="HemX"/>
    <property type="match status" value="1"/>
</dbReference>
<evidence type="ECO:0000256" key="3">
    <source>
        <dbReference type="SAM" id="Phobius"/>
    </source>
</evidence>
<feature type="coiled-coil region" evidence="1">
    <location>
        <begin position="118"/>
        <end position="177"/>
    </location>
</feature>
<keyword evidence="3" id="KW-0812">Transmembrane</keyword>
<reference evidence="4 5" key="1">
    <citation type="journal article" date="2019" name="Int. J. Syst. Evol. Microbiol.">
        <title>The Global Catalogue of Microorganisms (GCM) 10K type strain sequencing project: providing services to taxonomists for standard genome sequencing and annotation.</title>
        <authorList>
            <consortium name="The Broad Institute Genomics Platform"/>
            <consortium name="The Broad Institute Genome Sequencing Center for Infectious Disease"/>
            <person name="Wu L."/>
            <person name="Ma J."/>
        </authorList>
    </citation>
    <scope>NUCLEOTIDE SEQUENCE [LARGE SCALE GENOMIC DNA]</scope>
    <source>
        <strain evidence="4 5">JCM 16211</strain>
    </source>
</reference>
<dbReference type="RefSeq" id="WP_343988487.1">
    <property type="nucleotide sequence ID" value="NZ_BAAAFM010000003.1"/>
</dbReference>
<accession>A0ABN0SZF6</accession>
<feature type="compositionally biased region" description="Polar residues" evidence="2">
    <location>
        <begin position="53"/>
        <end position="76"/>
    </location>
</feature>
<feature type="transmembrane region" description="Helical" evidence="3">
    <location>
        <begin position="84"/>
        <end position="102"/>
    </location>
</feature>
<feature type="coiled-coil region" evidence="1">
    <location>
        <begin position="255"/>
        <end position="282"/>
    </location>
</feature>
<organism evidence="4 5">
    <name type="scientific">Kangiella japonica</name>
    <dbReference type="NCBI Taxonomy" id="647384"/>
    <lineage>
        <taxon>Bacteria</taxon>
        <taxon>Pseudomonadati</taxon>
        <taxon>Pseudomonadota</taxon>
        <taxon>Gammaproteobacteria</taxon>
        <taxon>Kangiellales</taxon>
        <taxon>Kangiellaceae</taxon>
        <taxon>Kangiella</taxon>
    </lineage>
</organism>
<evidence type="ECO:0008006" key="6">
    <source>
        <dbReference type="Google" id="ProtNLM"/>
    </source>
</evidence>
<protein>
    <recommendedName>
        <fullName evidence="6">Uroporphyrin-3 C-methyltransferase</fullName>
    </recommendedName>
</protein>
<evidence type="ECO:0000313" key="5">
    <source>
        <dbReference type="Proteomes" id="UP001501221"/>
    </source>
</evidence>
<evidence type="ECO:0000256" key="2">
    <source>
        <dbReference type="SAM" id="MobiDB-lite"/>
    </source>
</evidence>
<dbReference type="PANTHER" id="PTHR38043:SF1">
    <property type="entry name" value="PROTEIN HEMX"/>
    <property type="match status" value="1"/>
</dbReference>
<keyword evidence="3" id="KW-0472">Membrane</keyword>
<evidence type="ECO:0000256" key="1">
    <source>
        <dbReference type="SAM" id="Coils"/>
    </source>
</evidence>
<keyword evidence="1" id="KW-0175">Coiled coil</keyword>
<feature type="compositionally biased region" description="Polar residues" evidence="2">
    <location>
        <begin position="1"/>
        <end position="10"/>
    </location>
</feature>
<dbReference type="EMBL" id="BAAAFM010000003">
    <property type="protein sequence ID" value="GAA0207442.1"/>
    <property type="molecule type" value="Genomic_DNA"/>
</dbReference>
<dbReference type="Proteomes" id="UP001501221">
    <property type="component" value="Unassembled WGS sequence"/>
</dbReference>
<feature type="region of interest" description="Disordered" evidence="2">
    <location>
        <begin position="1"/>
        <end position="76"/>
    </location>
</feature>
<dbReference type="InterPro" id="IPR007470">
    <property type="entry name" value="HemX"/>
</dbReference>
<feature type="compositionally biased region" description="Basic and acidic residues" evidence="2">
    <location>
        <begin position="11"/>
        <end position="24"/>
    </location>
</feature>
<keyword evidence="3" id="KW-1133">Transmembrane helix</keyword>
<name>A0ABN0SZF6_9GAMM</name>
<keyword evidence="5" id="KW-1185">Reference proteome</keyword>
<evidence type="ECO:0000313" key="4">
    <source>
        <dbReference type="EMBL" id="GAA0207442.1"/>
    </source>
</evidence>
<gene>
    <name evidence="4" type="ORF">GCM10009123_13690</name>
</gene>
<comment type="caution">
    <text evidence="4">The sequence shown here is derived from an EMBL/GenBank/DDBJ whole genome shotgun (WGS) entry which is preliminary data.</text>
</comment>